<proteinExistence type="predicted"/>
<protein>
    <submittedName>
        <fullName evidence="1">Uncharacterized protein</fullName>
    </submittedName>
</protein>
<gene>
    <name evidence="1" type="ORF">ACFPZ3_56390</name>
</gene>
<dbReference type="Proteomes" id="UP001596058">
    <property type="component" value="Unassembled WGS sequence"/>
</dbReference>
<name>A0ABW1D7K4_9ACTN</name>
<dbReference type="EMBL" id="JBHSPA010000091">
    <property type="protein sequence ID" value="MFC5833294.1"/>
    <property type="molecule type" value="Genomic_DNA"/>
</dbReference>
<accession>A0ABW1D7K4</accession>
<keyword evidence="2" id="KW-1185">Reference proteome</keyword>
<dbReference type="Gene3D" id="2.50.20.20">
    <property type="match status" value="1"/>
</dbReference>
<comment type="caution">
    <text evidence="1">The sequence shown here is derived from an EMBL/GenBank/DDBJ whole genome shotgun (WGS) entry which is preliminary data.</text>
</comment>
<sequence length="82" mass="9248">MQDTEDEYVKVRAGDRAAQARLRGELLKEFGTQATYELWLDAQGRPARQRLTAKTPVEITFSDWGDTTVIAPPADQVRVLTQ</sequence>
<evidence type="ECO:0000313" key="2">
    <source>
        <dbReference type="Proteomes" id="UP001596058"/>
    </source>
</evidence>
<dbReference type="RefSeq" id="WP_379522720.1">
    <property type="nucleotide sequence ID" value="NZ_JBHSPA010000091.1"/>
</dbReference>
<reference evidence="2" key="1">
    <citation type="journal article" date="2019" name="Int. J. Syst. Evol. Microbiol.">
        <title>The Global Catalogue of Microorganisms (GCM) 10K type strain sequencing project: providing services to taxonomists for standard genome sequencing and annotation.</title>
        <authorList>
            <consortium name="The Broad Institute Genomics Platform"/>
            <consortium name="The Broad Institute Genome Sequencing Center for Infectious Disease"/>
            <person name="Wu L."/>
            <person name="Ma J."/>
        </authorList>
    </citation>
    <scope>NUCLEOTIDE SEQUENCE [LARGE SCALE GENOMIC DNA]</scope>
    <source>
        <strain evidence="2">CCUG 53903</strain>
    </source>
</reference>
<organism evidence="1 2">
    <name type="scientific">Nonomuraea insulae</name>
    <dbReference type="NCBI Taxonomy" id="1616787"/>
    <lineage>
        <taxon>Bacteria</taxon>
        <taxon>Bacillati</taxon>
        <taxon>Actinomycetota</taxon>
        <taxon>Actinomycetes</taxon>
        <taxon>Streptosporangiales</taxon>
        <taxon>Streptosporangiaceae</taxon>
        <taxon>Nonomuraea</taxon>
    </lineage>
</organism>
<evidence type="ECO:0000313" key="1">
    <source>
        <dbReference type="EMBL" id="MFC5833294.1"/>
    </source>
</evidence>